<reference evidence="1" key="2">
    <citation type="journal article" date="2015" name="Fish Shellfish Immunol.">
        <title>Early steps in the European eel (Anguilla anguilla)-Vibrio vulnificus interaction in the gills: Role of the RtxA13 toxin.</title>
        <authorList>
            <person name="Callol A."/>
            <person name="Pajuelo D."/>
            <person name="Ebbesson L."/>
            <person name="Teles M."/>
            <person name="MacKenzie S."/>
            <person name="Amaro C."/>
        </authorList>
    </citation>
    <scope>NUCLEOTIDE SEQUENCE</scope>
</reference>
<dbReference type="AlphaFoldDB" id="A0A0E9PEB9"/>
<protein>
    <submittedName>
        <fullName evidence="1">Uncharacterized protein</fullName>
    </submittedName>
</protein>
<accession>A0A0E9PEB9</accession>
<organism evidence="1">
    <name type="scientific">Anguilla anguilla</name>
    <name type="common">European freshwater eel</name>
    <name type="synonym">Muraena anguilla</name>
    <dbReference type="NCBI Taxonomy" id="7936"/>
    <lineage>
        <taxon>Eukaryota</taxon>
        <taxon>Metazoa</taxon>
        <taxon>Chordata</taxon>
        <taxon>Craniata</taxon>
        <taxon>Vertebrata</taxon>
        <taxon>Euteleostomi</taxon>
        <taxon>Actinopterygii</taxon>
        <taxon>Neopterygii</taxon>
        <taxon>Teleostei</taxon>
        <taxon>Anguilliformes</taxon>
        <taxon>Anguillidae</taxon>
        <taxon>Anguilla</taxon>
    </lineage>
</organism>
<proteinExistence type="predicted"/>
<dbReference type="EMBL" id="GBXM01105723">
    <property type="protein sequence ID" value="JAH02854.1"/>
    <property type="molecule type" value="Transcribed_RNA"/>
</dbReference>
<name>A0A0E9PEB9_ANGAN</name>
<reference evidence="1" key="1">
    <citation type="submission" date="2014-11" db="EMBL/GenBank/DDBJ databases">
        <authorList>
            <person name="Amaro Gonzalez C."/>
        </authorList>
    </citation>
    <scope>NUCLEOTIDE SEQUENCE</scope>
</reference>
<evidence type="ECO:0000313" key="1">
    <source>
        <dbReference type="EMBL" id="JAH02854.1"/>
    </source>
</evidence>
<sequence>MKPSPILVKHSEEFCQLFFALSGLVLFELLHHHDQELLKVDGAAAIPVHLLNDGIQLLSCWVLAQHPHHGAQLLVLMSPPPSVSNMSKAALNSAIISSLRKERASVCASVGMMLVIRGSQTTERPIAATPKRSLQMSC</sequence>